<proteinExistence type="predicted"/>
<accession>G0MMV8</accession>
<feature type="compositionally biased region" description="Polar residues" evidence="2">
    <location>
        <begin position="1"/>
        <end position="16"/>
    </location>
</feature>
<reference evidence="5" key="1">
    <citation type="submission" date="2011-07" db="EMBL/GenBank/DDBJ databases">
        <authorList>
            <consortium name="Caenorhabditis brenneri Sequencing and Analysis Consortium"/>
            <person name="Wilson R.K."/>
        </authorList>
    </citation>
    <scope>NUCLEOTIDE SEQUENCE [LARGE SCALE GENOMIC DNA]</scope>
    <source>
        <strain evidence="5">PB2801</strain>
    </source>
</reference>
<feature type="region of interest" description="Disordered" evidence="2">
    <location>
        <begin position="1"/>
        <end position="33"/>
    </location>
</feature>
<sequence length="289" mass="33366">MSGKQSNRKPASSSMNTRKRAATGHDDHNDTKDFQQATLNTLRQIQQDIVNSKDETRESQKQLAEQILQRVEQLENANALRALATENEANRTLIKQLQEQLETANRRQEEQDQVMDKMRKKMVKLREKCADPIEFVVCTANRAPLNPLRMRPNDVIYVMKLKMRELLEVPLDRQHLVFEDQKLQDDKTLADYGIETGSMVHFIQLLTIREGGSNTINITIKTLYGSAIPLTVYSDDYSYVLMLRIREREGFPVHKQRLVFEGRQLEEGMTLAEYGIVDGSFVNFVVRIP</sequence>
<feature type="compositionally biased region" description="Basic and acidic residues" evidence="2">
    <location>
        <begin position="23"/>
        <end position="33"/>
    </location>
</feature>
<feature type="domain" description="Ubiquitin-like" evidence="3">
    <location>
        <begin position="216"/>
        <end position="289"/>
    </location>
</feature>
<dbReference type="AlphaFoldDB" id="G0MMV8"/>
<dbReference type="STRING" id="135651.G0MMV8"/>
<dbReference type="InterPro" id="IPR050158">
    <property type="entry name" value="Ubiquitin_ubiquitin-like"/>
</dbReference>
<name>G0MMV8_CAEBE</name>
<dbReference type="OrthoDB" id="1885901at2759"/>
<keyword evidence="5" id="KW-1185">Reference proteome</keyword>
<dbReference type="Proteomes" id="UP000008068">
    <property type="component" value="Unassembled WGS sequence"/>
</dbReference>
<dbReference type="PANTHER" id="PTHR10666">
    <property type="entry name" value="UBIQUITIN"/>
    <property type="match status" value="1"/>
</dbReference>
<feature type="domain" description="Ubiquitin-like" evidence="3">
    <location>
        <begin position="133"/>
        <end position="203"/>
    </location>
</feature>
<dbReference type="PROSITE" id="PS50053">
    <property type="entry name" value="UBIQUITIN_2"/>
    <property type="match status" value="2"/>
</dbReference>
<evidence type="ECO:0000256" key="2">
    <source>
        <dbReference type="SAM" id="MobiDB-lite"/>
    </source>
</evidence>
<dbReference type="InterPro" id="IPR019956">
    <property type="entry name" value="Ubiquitin_dom"/>
</dbReference>
<dbReference type="SUPFAM" id="SSF54236">
    <property type="entry name" value="Ubiquitin-like"/>
    <property type="match status" value="2"/>
</dbReference>
<dbReference type="PRINTS" id="PR00348">
    <property type="entry name" value="UBIQUITIN"/>
</dbReference>
<dbReference type="SMART" id="SM00213">
    <property type="entry name" value="UBQ"/>
    <property type="match status" value="2"/>
</dbReference>
<dbReference type="Pfam" id="PF00240">
    <property type="entry name" value="ubiquitin"/>
    <property type="match status" value="2"/>
</dbReference>
<keyword evidence="1" id="KW-0175">Coiled coil</keyword>
<dbReference type="CDD" id="cd17039">
    <property type="entry name" value="Ubl_ubiquitin_like"/>
    <property type="match status" value="2"/>
</dbReference>
<dbReference type="InterPro" id="IPR029071">
    <property type="entry name" value="Ubiquitin-like_domsf"/>
</dbReference>
<evidence type="ECO:0000256" key="1">
    <source>
        <dbReference type="SAM" id="Coils"/>
    </source>
</evidence>
<evidence type="ECO:0000259" key="3">
    <source>
        <dbReference type="PROSITE" id="PS50053"/>
    </source>
</evidence>
<organism evidence="5">
    <name type="scientific">Caenorhabditis brenneri</name>
    <name type="common">Nematode worm</name>
    <dbReference type="NCBI Taxonomy" id="135651"/>
    <lineage>
        <taxon>Eukaryota</taxon>
        <taxon>Metazoa</taxon>
        <taxon>Ecdysozoa</taxon>
        <taxon>Nematoda</taxon>
        <taxon>Chromadorea</taxon>
        <taxon>Rhabditida</taxon>
        <taxon>Rhabditina</taxon>
        <taxon>Rhabditomorpha</taxon>
        <taxon>Rhabditoidea</taxon>
        <taxon>Rhabditidae</taxon>
        <taxon>Peloderinae</taxon>
        <taxon>Caenorhabditis</taxon>
    </lineage>
</organism>
<dbReference type="FunCoup" id="G0MMV8">
    <property type="interactions" value="4"/>
</dbReference>
<dbReference type="InterPro" id="IPR000626">
    <property type="entry name" value="Ubiquitin-like_dom"/>
</dbReference>
<dbReference type="EMBL" id="GL379802">
    <property type="protein sequence ID" value="EGT37453.1"/>
    <property type="molecule type" value="Genomic_DNA"/>
</dbReference>
<dbReference type="InParanoid" id="G0MMV8"/>
<feature type="coiled-coil region" evidence="1">
    <location>
        <begin position="42"/>
        <end position="128"/>
    </location>
</feature>
<evidence type="ECO:0000313" key="4">
    <source>
        <dbReference type="EMBL" id="EGT37453.1"/>
    </source>
</evidence>
<dbReference type="HOGENOM" id="CLU_963864_0_0_1"/>
<evidence type="ECO:0000313" key="5">
    <source>
        <dbReference type="Proteomes" id="UP000008068"/>
    </source>
</evidence>
<protein>
    <recommendedName>
        <fullName evidence="3">Ubiquitin-like domain-containing protein</fullName>
    </recommendedName>
</protein>
<dbReference type="Gene3D" id="3.10.20.90">
    <property type="entry name" value="Phosphatidylinositol 3-kinase Catalytic Subunit, Chain A, domain 1"/>
    <property type="match status" value="2"/>
</dbReference>
<gene>
    <name evidence="4" type="ORF">CAEBREN_19376</name>
</gene>
<dbReference type="eggNOG" id="KOG0001">
    <property type="taxonomic scope" value="Eukaryota"/>
</dbReference>